<dbReference type="Proteomes" id="UP000654075">
    <property type="component" value="Unassembled WGS sequence"/>
</dbReference>
<organism evidence="3 4">
    <name type="scientific">Polarella glacialis</name>
    <name type="common">Dinoflagellate</name>
    <dbReference type="NCBI Taxonomy" id="89957"/>
    <lineage>
        <taxon>Eukaryota</taxon>
        <taxon>Sar</taxon>
        <taxon>Alveolata</taxon>
        <taxon>Dinophyceae</taxon>
        <taxon>Suessiales</taxon>
        <taxon>Suessiaceae</taxon>
        <taxon>Polarella</taxon>
    </lineage>
</organism>
<dbReference type="SMART" id="SM00271">
    <property type="entry name" value="DnaJ"/>
    <property type="match status" value="1"/>
</dbReference>
<accession>A0A813FNC2</accession>
<evidence type="ECO:0000313" key="3">
    <source>
        <dbReference type="EMBL" id="CAE8613625.1"/>
    </source>
</evidence>
<dbReference type="InterPro" id="IPR018253">
    <property type="entry name" value="DnaJ_domain_CS"/>
</dbReference>
<dbReference type="PROSITE" id="PS50076">
    <property type="entry name" value="DNAJ_2"/>
    <property type="match status" value="1"/>
</dbReference>
<feature type="compositionally biased region" description="Polar residues" evidence="1">
    <location>
        <begin position="167"/>
        <end position="187"/>
    </location>
</feature>
<comment type="caution">
    <text evidence="3">The sequence shown here is derived from an EMBL/GenBank/DDBJ whole genome shotgun (WGS) entry which is preliminary data.</text>
</comment>
<dbReference type="SUPFAM" id="SSF54928">
    <property type="entry name" value="RNA-binding domain, RBD"/>
    <property type="match status" value="1"/>
</dbReference>
<dbReference type="InterPro" id="IPR036869">
    <property type="entry name" value="J_dom_sf"/>
</dbReference>
<evidence type="ECO:0000259" key="2">
    <source>
        <dbReference type="PROSITE" id="PS50076"/>
    </source>
</evidence>
<dbReference type="GO" id="GO:0036038">
    <property type="term" value="C:MKS complex"/>
    <property type="evidence" value="ECO:0007669"/>
    <property type="project" value="InterPro"/>
</dbReference>
<dbReference type="PANTHER" id="PTHR21274">
    <property type="entry name" value="MECKELIN"/>
    <property type="match status" value="1"/>
</dbReference>
<feature type="non-terminal residue" evidence="3">
    <location>
        <position position="1"/>
    </location>
</feature>
<feature type="compositionally biased region" description="Basic residues" evidence="1">
    <location>
        <begin position="69"/>
        <end position="84"/>
    </location>
</feature>
<gene>
    <name evidence="3" type="ORF">PGLA1383_LOCUS31382</name>
</gene>
<dbReference type="OrthoDB" id="10050565at2759"/>
<name>A0A813FNC2_POLGL</name>
<dbReference type="PROSITE" id="PS00636">
    <property type="entry name" value="DNAJ_1"/>
    <property type="match status" value="1"/>
</dbReference>
<sequence length="1611" mass="176976">MPTLYAALGAESEATLADLKACFKRRALSVHPDKQGGSKEAFQLVYAAFERLSDPVARAKYDQTLRATSSKRLHRSPERRKRTRGTGSSRSCGGNSNDNISSKSNSSATGISSINSHTSNSSRYSNGNRNLNFNSKISVNKLRAGGRSRQSHGMEGGSEDERRKTQGDSSSNGASNTQGSSDKNSCQTEAWNKGEIRILYRVHRLLKLQTRTVREQIVSGALSQEFRVALADWVIASRSAKPGDATPKKNPDHPVLPDVRVCKRLCTRGSTEDGVASSSSGSSEISDDEDLEQECEVLAVCDSTCGADFKLGGETPMLDPMVLCDDACVDDQEFKEEWRSIDQRSKEKDPKEVSRGASEVKHIFCRRFGDRLHYQAQVSLSNLRVRARLCSDLSVAVDHLILLTALKRQALCADDLPGGSSAAAKTIVERTQLAYEQVKGDAGADAFADLAAVFWVQLGNRYWIGDNTMSTAACKSLDEVLPIWRRFLDLQLELSPDGSGDLWVGRAGYLRNLSPTRLEEHWNHFKQIFLDIWGALPSHDMQRQLGRMEALVAANAPYREKMLQNWNLRRMRREERNQRRFNRAQTLPAERARRLATRWADLRAKRLLRQRAAAARGLEQRRRQRHREAQLAQRRAKAERRRQRMTGQDLSMDKALLEFLKEIELDRFAKDIVDALGLWDLQDLLDTVAQEDDLSDLKDTCMKKLQIRKLFNRLATKKSAGFKGLQVQVEHTGPDDIRSAPTLQPCELQMSKDYSDPLKRPSSLFATRRARSASSTSTRSTAHQESGGIFERLVRNLLRKCREPGIREDEDFRDMVGLETDYIERLCKPLHSGTLLPCSFAPSCDKMLEPGLVLYEMKLSMGETQMAHAVGQLYARKKKRFQEEPNEGPIHLVVVSSFDSTRQPPEYLDEFSRKYPGILFLVTTFCPWSKVLSRPDEGDATRVSLVGSMRERSRSLSSSRTVSVNATGRRGRDPSDSWAPNLPTVQQTGSSDETDGGSKAQPAAARDPPVREEGTLQDDSAISEALTPSPQTGDWQHDGTDGNIFLGDWTAELTGEDVLRACEEFGRVVMHTIEWSDRHWLTQYALVLYENPTEAENAIIQLRERGWNASLGRKQNSLQRPIWRPVAQEAPNSSQRIDPLAKLSTASVASAAGSVVGSGSQDEMRGSAQCMCSLGLVQCPGGDTCLASGPVIATEVVNASLNASGNASAFSNISNVVSFKAEGPFQCAACPADSSGKPTAPTQDKSGCLPCDSVSTLGYSVKFGDCACPAGQALEERGSDGAYLPAKRCVLCAAGLLHSTSTEPSAVYDCDVCPDPVREYRLETGACVCRQSQTGDASSGYVSAGGACVSVAEFDEVNVRFPEASAARVVFLDLIGDNRQAWWKAGPFGNVLGIEVRGAKTMNVLGLDAAGAQSVTVTSAVMQWLYVRCGVGCIRGNATACQCISNLCVLMLYDDQATVCRFLKNFLYEGKTAVQLSPTGQGLEGMPWLYYSPQRPLQTLEDTSLSWKFTLSKDGGGKAGSTGTLVFWLASYSLEGSWLGWQQLQSQLDLCAALGGTSSQPQSPASAWRRFGSSMRSECEVLVSSVLQCGSSPVFYDLFVEDVDGSLLPVP</sequence>
<feature type="domain" description="J" evidence="2">
    <location>
        <begin position="3"/>
        <end position="65"/>
    </location>
</feature>
<feature type="compositionally biased region" description="Low complexity" evidence="1">
    <location>
        <begin position="85"/>
        <end position="132"/>
    </location>
</feature>
<feature type="region of interest" description="Disordered" evidence="1">
    <location>
        <begin position="765"/>
        <end position="786"/>
    </location>
</feature>
<dbReference type="InterPro" id="IPR035979">
    <property type="entry name" value="RBD_domain_sf"/>
</dbReference>
<dbReference type="PANTHER" id="PTHR21274:SF0">
    <property type="entry name" value="MECKELIN"/>
    <property type="match status" value="1"/>
</dbReference>
<proteinExistence type="predicted"/>
<dbReference type="CDD" id="cd00590">
    <property type="entry name" value="RRM_SF"/>
    <property type="match status" value="1"/>
</dbReference>
<protein>
    <recommendedName>
        <fullName evidence="2">J domain-containing protein</fullName>
    </recommendedName>
</protein>
<keyword evidence="4" id="KW-1185">Reference proteome</keyword>
<dbReference type="CDD" id="cd06257">
    <property type="entry name" value="DnaJ"/>
    <property type="match status" value="1"/>
</dbReference>
<dbReference type="EMBL" id="CAJNNV010025284">
    <property type="protein sequence ID" value="CAE8613625.1"/>
    <property type="molecule type" value="Genomic_DNA"/>
</dbReference>
<evidence type="ECO:0000256" key="1">
    <source>
        <dbReference type="SAM" id="MobiDB-lite"/>
    </source>
</evidence>
<dbReference type="Pfam" id="PF09773">
    <property type="entry name" value="Meckelin"/>
    <property type="match status" value="1"/>
</dbReference>
<feature type="region of interest" description="Disordered" evidence="1">
    <location>
        <begin position="63"/>
        <end position="187"/>
    </location>
</feature>
<dbReference type="InterPro" id="IPR019170">
    <property type="entry name" value="Meckelin"/>
</dbReference>
<dbReference type="InterPro" id="IPR001623">
    <property type="entry name" value="DnaJ_domain"/>
</dbReference>
<reference evidence="3" key="1">
    <citation type="submission" date="2021-02" db="EMBL/GenBank/DDBJ databases">
        <authorList>
            <person name="Dougan E. K."/>
            <person name="Rhodes N."/>
            <person name="Thang M."/>
            <person name="Chan C."/>
        </authorList>
    </citation>
    <scope>NUCLEOTIDE SEQUENCE</scope>
</reference>
<feature type="region of interest" description="Disordered" evidence="1">
    <location>
        <begin position="947"/>
        <end position="1040"/>
    </location>
</feature>
<dbReference type="GO" id="GO:0060271">
    <property type="term" value="P:cilium assembly"/>
    <property type="evidence" value="ECO:0007669"/>
    <property type="project" value="InterPro"/>
</dbReference>
<feature type="compositionally biased region" description="Low complexity" evidence="1">
    <location>
        <begin position="772"/>
        <end position="781"/>
    </location>
</feature>
<dbReference type="Gene3D" id="1.10.287.110">
    <property type="entry name" value="DnaJ domain"/>
    <property type="match status" value="1"/>
</dbReference>
<feature type="compositionally biased region" description="Low complexity" evidence="1">
    <location>
        <begin position="272"/>
        <end position="284"/>
    </location>
</feature>
<evidence type="ECO:0000313" key="4">
    <source>
        <dbReference type="Proteomes" id="UP000654075"/>
    </source>
</evidence>
<dbReference type="SUPFAM" id="SSF46565">
    <property type="entry name" value="Chaperone J-domain"/>
    <property type="match status" value="1"/>
</dbReference>
<dbReference type="GO" id="GO:0003676">
    <property type="term" value="F:nucleic acid binding"/>
    <property type="evidence" value="ECO:0007669"/>
    <property type="project" value="InterPro"/>
</dbReference>
<feature type="region of interest" description="Disordered" evidence="1">
    <location>
        <begin position="270"/>
        <end position="289"/>
    </location>
</feature>
<dbReference type="Pfam" id="PF00226">
    <property type="entry name" value="DnaJ"/>
    <property type="match status" value="1"/>
</dbReference>